<dbReference type="EMBL" id="NWSH01005754">
    <property type="protein sequence ID" value="PCG63971.1"/>
    <property type="molecule type" value="Genomic_DNA"/>
</dbReference>
<gene>
    <name evidence="2" type="ORF">B5V51_11453</name>
</gene>
<evidence type="ECO:0000313" key="2">
    <source>
        <dbReference type="EMBL" id="PCG63971.1"/>
    </source>
</evidence>
<reference evidence="2" key="1">
    <citation type="submission" date="2017-09" db="EMBL/GenBank/DDBJ databases">
        <title>Contemporary evolution of a Lepidopteran species, Heliothis virescens, in response to modern agricultural practices.</title>
        <authorList>
            <person name="Fritz M.L."/>
            <person name="Deyonke A.M."/>
            <person name="Papanicolaou A."/>
            <person name="Micinski S."/>
            <person name="Westbrook J."/>
            <person name="Gould F."/>
        </authorList>
    </citation>
    <scope>NUCLEOTIDE SEQUENCE [LARGE SCALE GENOMIC DNA]</scope>
    <source>
        <strain evidence="2">HvINT-</strain>
        <tissue evidence="2">Whole body</tissue>
    </source>
</reference>
<dbReference type="AlphaFoldDB" id="A0A2A4IW56"/>
<accession>A0A2A4IW56</accession>
<protein>
    <submittedName>
        <fullName evidence="2">Uncharacterized protein</fullName>
    </submittedName>
</protein>
<proteinExistence type="predicted"/>
<sequence>MISYVCNSTKAKAPAPTTGVEESLLHSLSALTRRPNPVAHSSTEVLQAVLEVIRKSNALNTENTQANESRAKDTAVNVGSDRSRPSTSNINNSALNGFNHFVNGHKVDGAAPAAVPSSNRYPSTTSVPVRTFPSVTATGAALTPTAVHLSTPPHVSSVAHPTPAPPPPSAAPLPPAAPHPPAVRAVAAPAPAYVPYQAAVPPPPTRGYYPQPYPATANNVPNVQQTYPNSIRVGVTQAPARPSTSATAPPLQSAQHYNPYVMGRYPPQPHHYPPFQ</sequence>
<feature type="region of interest" description="Disordered" evidence="1">
    <location>
        <begin position="63"/>
        <end position="91"/>
    </location>
</feature>
<comment type="caution">
    <text evidence="2">The sequence shown here is derived from an EMBL/GenBank/DDBJ whole genome shotgun (WGS) entry which is preliminary data.</text>
</comment>
<organism evidence="2">
    <name type="scientific">Heliothis virescens</name>
    <name type="common">Tobacco budworm moth</name>
    <dbReference type="NCBI Taxonomy" id="7102"/>
    <lineage>
        <taxon>Eukaryota</taxon>
        <taxon>Metazoa</taxon>
        <taxon>Ecdysozoa</taxon>
        <taxon>Arthropoda</taxon>
        <taxon>Hexapoda</taxon>
        <taxon>Insecta</taxon>
        <taxon>Pterygota</taxon>
        <taxon>Neoptera</taxon>
        <taxon>Endopterygota</taxon>
        <taxon>Lepidoptera</taxon>
        <taxon>Glossata</taxon>
        <taxon>Ditrysia</taxon>
        <taxon>Noctuoidea</taxon>
        <taxon>Noctuidae</taxon>
        <taxon>Heliothinae</taxon>
        <taxon>Heliothis</taxon>
    </lineage>
</organism>
<name>A0A2A4IW56_HELVI</name>
<feature type="compositionally biased region" description="Pro residues" evidence="1">
    <location>
        <begin position="162"/>
        <end position="180"/>
    </location>
</feature>
<feature type="region of interest" description="Disordered" evidence="1">
    <location>
        <begin position="151"/>
        <end position="180"/>
    </location>
</feature>
<evidence type="ECO:0000256" key="1">
    <source>
        <dbReference type="SAM" id="MobiDB-lite"/>
    </source>
</evidence>